<dbReference type="AlphaFoldDB" id="A0A9Y1BR57"/>
<name>A0A9Y1BR57_9ARCH</name>
<organism evidence="1">
    <name type="scientific">Candidatus Heimdallarchaeum endolithica</name>
    <dbReference type="NCBI Taxonomy" id="2876572"/>
    <lineage>
        <taxon>Archaea</taxon>
        <taxon>Promethearchaeati</taxon>
        <taxon>Candidatus Heimdallarchaeota</taxon>
        <taxon>Candidatus Heimdallarchaeia (ex Rinke et al. 2021) (nom. nud.)</taxon>
        <taxon>Candidatus Heimdallarchaeales</taxon>
        <taxon>Candidatus Heimdallarchaeaceae</taxon>
        <taxon>Candidatus Heimdallarchaeum</taxon>
    </lineage>
</organism>
<dbReference type="InterPro" id="IPR011990">
    <property type="entry name" value="TPR-like_helical_dom_sf"/>
</dbReference>
<accession>A0A9Y1BR57</accession>
<dbReference type="SUPFAM" id="SSF48452">
    <property type="entry name" value="TPR-like"/>
    <property type="match status" value="1"/>
</dbReference>
<dbReference type="Proteomes" id="UP001200513">
    <property type="component" value="Chromosome"/>
</dbReference>
<reference evidence="1" key="1">
    <citation type="journal article" date="2022" name="Nat. Microbiol.">
        <title>Unique mobile elements and scalable gene flow at the prokaryote-eukaryote boundary revealed by circularized Asgard archaea genomes.</title>
        <authorList>
            <person name="Wu F."/>
            <person name="Speth D.R."/>
            <person name="Philosof A."/>
            <person name="Cremiere A."/>
            <person name="Narayanan A."/>
            <person name="Barco R.A."/>
            <person name="Connon S.A."/>
            <person name="Amend J.P."/>
            <person name="Antoshechkin I.A."/>
            <person name="Orphan V.J."/>
        </authorList>
    </citation>
    <scope>NUCLEOTIDE SEQUENCE</scope>
    <source>
        <strain evidence="1">PR6</strain>
    </source>
</reference>
<dbReference type="Gene3D" id="1.25.40.10">
    <property type="entry name" value="Tetratricopeptide repeat domain"/>
    <property type="match status" value="1"/>
</dbReference>
<proteinExistence type="predicted"/>
<dbReference type="EMBL" id="CP084167">
    <property type="protein sequence ID" value="UJG43673.1"/>
    <property type="molecule type" value="Genomic_DNA"/>
</dbReference>
<evidence type="ECO:0000313" key="1">
    <source>
        <dbReference type="EMBL" id="UJG43673.1"/>
    </source>
</evidence>
<gene>
    <name evidence="1" type="ORF">K9W46_00475</name>
</gene>
<sequence length="684" mass="81226">MPKKAEVNLQLGELFRFNYYFEDDRENVFFDHESPNLVDVVSLIVNNWSEIIESRLSPIYQSKIAYILKMYNFKEKLEQLYSQYMNIWVGTYYLGLLNTEMGCNDAKELIYFLDESFINNSEVSPFLYFDYIIEKIQFHLNCNQIEPIDSLLNKAGTIIKGLKDKYPERIIAYYNSILMYVKGKINNKKGKIIEAKNFFSQAITILKNEELEDQYILGCIFSELASIIFYFDLDNAEILYRKSFNIFELLKIEIRKNIEKANLAYIRFQKGYVDESLDILIETMYFFEKKYISQNLIRIYLYLSKIFLILNHFENSESYLKKSFKLANKFNFEVVQLYTVAFDYYLTIKNTEEANKYLILFKNFIEKILNLEENSGYVFEYKIRTAQIELLKENIWNAEKILLENYIEISTLKSSYCLLKRNSILIRVYLLKFRIYDEKNTIVNNIIHIFKESNNVLKRYFSLFQWINYTTQISQFFIILDFPDKANSFFYNIKESLAKFNISDSILLQIINNIEVELFANCNKKTSQITKLVNSYHYDLNHLVLTEIDFFEIIRTFTPLKENLLVLQIIDSTEEKVLLSYNFVEDNLFLSNELLGGMVSLIFKISKEIHVEKVNNNNNDCRFVFNSGFIATIFPLGNFSFSLISNFYTHDSKSRLINYAIDVYPILKEEGVTETIFKKIQEHF</sequence>
<evidence type="ECO:0008006" key="2">
    <source>
        <dbReference type="Google" id="ProtNLM"/>
    </source>
</evidence>
<protein>
    <recommendedName>
        <fullName evidence="2">MalT-like TPR region domain-containing protein</fullName>
    </recommendedName>
</protein>